<evidence type="ECO:0000256" key="5">
    <source>
        <dbReference type="ARBA" id="ARBA00022605"/>
    </source>
</evidence>
<dbReference type="PANTHER" id="PTHR43808:SF31">
    <property type="entry name" value="N-ACETYL-L-CITRULLINE DEACETYLASE"/>
    <property type="match status" value="1"/>
</dbReference>
<keyword evidence="12" id="KW-1185">Reference proteome</keyword>
<keyword evidence="4" id="KW-0055">Arginine biosynthesis</keyword>
<evidence type="ECO:0000313" key="11">
    <source>
        <dbReference type="EMBL" id="MBY8821973.1"/>
    </source>
</evidence>
<dbReference type="RefSeq" id="WP_222989094.1">
    <property type="nucleotide sequence ID" value="NZ_JAINVV010000004.1"/>
</dbReference>
<dbReference type="NCBIfam" id="TIGR01892">
    <property type="entry name" value="AcOrn-deacetyl"/>
    <property type="match status" value="1"/>
</dbReference>
<keyword evidence="7 11" id="KW-0378">Hydrolase</keyword>
<evidence type="ECO:0000256" key="7">
    <source>
        <dbReference type="ARBA" id="ARBA00022801"/>
    </source>
</evidence>
<dbReference type="PANTHER" id="PTHR43808">
    <property type="entry name" value="ACETYLORNITHINE DEACETYLASE"/>
    <property type="match status" value="1"/>
</dbReference>
<reference evidence="11 12" key="1">
    <citation type="submission" date="2021-08" db="EMBL/GenBank/DDBJ databases">
        <authorList>
            <person name="Tuo L."/>
        </authorList>
    </citation>
    <scope>NUCLEOTIDE SEQUENCE [LARGE SCALE GENOMIC DNA]</scope>
    <source>
        <strain evidence="11 12">JCM 31229</strain>
    </source>
</reference>
<dbReference type="InterPro" id="IPR036264">
    <property type="entry name" value="Bact_exopeptidase_dim_dom"/>
</dbReference>
<dbReference type="Proteomes" id="UP000706039">
    <property type="component" value="Unassembled WGS sequence"/>
</dbReference>
<accession>A0ABS7PL63</accession>
<evidence type="ECO:0000256" key="1">
    <source>
        <dbReference type="ARBA" id="ARBA00001947"/>
    </source>
</evidence>
<comment type="similarity">
    <text evidence="2">Belongs to the peptidase M20A family. ArgE subfamily.</text>
</comment>
<dbReference type="Pfam" id="PF07687">
    <property type="entry name" value="M20_dimer"/>
    <property type="match status" value="1"/>
</dbReference>
<evidence type="ECO:0000256" key="2">
    <source>
        <dbReference type="ARBA" id="ARBA00005691"/>
    </source>
</evidence>
<name>A0ABS7PL63_9SPHN</name>
<keyword evidence="8" id="KW-0862">Zinc</keyword>
<gene>
    <name evidence="11" type="primary">argE</name>
    <name evidence="11" type="ORF">K7G82_06700</name>
</gene>
<dbReference type="Gene3D" id="3.30.70.360">
    <property type="match status" value="1"/>
</dbReference>
<comment type="caution">
    <text evidence="11">The sequence shown here is derived from an EMBL/GenBank/DDBJ whole genome shotgun (WGS) entry which is preliminary data.</text>
</comment>
<dbReference type="SUPFAM" id="SSF55031">
    <property type="entry name" value="Bacterial exopeptidase dimerisation domain"/>
    <property type="match status" value="1"/>
</dbReference>
<dbReference type="InterPro" id="IPR011650">
    <property type="entry name" value="Peptidase_M20_dimer"/>
</dbReference>
<dbReference type="EC" id="3.5.1.16" evidence="11"/>
<feature type="domain" description="Peptidase M20 dimerisation" evidence="10">
    <location>
        <begin position="189"/>
        <end position="296"/>
    </location>
</feature>
<keyword evidence="6" id="KW-0479">Metal-binding</keyword>
<keyword evidence="5" id="KW-0028">Amino-acid biosynthesis</keyword>
<evidence type="ECO:0000256" key="9">
    <source>
        <dbReference type="ARBA" id="ARBA00023285"/>
    </source>
</evidence>
<keyword evidence="3" id="KW-0963">Cytoplasm</keyword>
<sequence length="401" mass="42723">MPSVTIDPKAGVQAEPEIVREAIDILDRLVGFDTTSSESNLALIAYVEGYLAEHGVTSRRIANADGSKANLLATIGEGMAGGIVLSGHTDVVPVKDQPWTSDPFVLTRRGDRLYGRGTSDMKSFLALALAAVPLLARAPLARPVHLAFSYDEEIGCLGAPDLIRNIVDDGYSPMAAIIGEPTGMTIVNSHKSIHLYEVVVIGREAHSSLVHEGVSANMVAIELLATLVEIAEAEQRDHRDPRFEPQWSTLTVGTIQGGTAPNILARECRFTFDLRCIPDREAETVLEPFWRAVERAQARLAAEGDGTGVVINRLAQVPALRRELSGAAEQLSAMLSGANEPGTAVSYGAEAGQFQAAGLSTVICGPGSISQAHRPDEFVELSQIEAGARFIARLVAFVRGG</sequence>
<evidence type="ECO:0000313" key="12">
    <source>
        <dbReference type="Proteomes" id="UP000706039"/>
    </source>
</evidence>
<evidence type="ECO:0000256" key="6">
    <source>
        <dbReference type="ARBA" id="ARBA00022723"/>
    </source>
</evidence>
<comment type="cofactor">
    <cofactor evidence="1">
        <name>Zn(2+)</name>
        <dbReference type="ChEBI" id="CHEBI:29105"/>
    </cofactor>
</comment>
<dbReference type="NCBIfam" id="NF005710">
    <property type="entry name" value="PRK07522.1"/>
    <property type="match status" value="1"/>
</dbReference>
<dbReference type="SUPFAM" id="SSF53187">
    <property type="entry name" value="Zn-dependent exopeptidases"/>
    <property type="match status" value="1"/>
</dbReference>
<evidence type="ECO:0000259" key="10">
    <source>
        <dbReference type="Pfam" id="PF07687"/>
    </source>
</evidence>
<proteinExistence type="inferred from homology"/>
<dbReference type="InterPro" id="IPR010169">
    <property type="entry name" value="AcOrn-deacetyl"/>
</dbReference>
<evidence type="ECO:0000256" key="8">
    <source>
        <dbReference type="ARBA" id="ARBA00022833"/>
    </source>
</evidence>
<dbReference type="InterPro" id="IPR002933">
    <property type="entry name" value="Peptidase_M20"/>
</dbReference>
<dbReference type="Gene3D" id="3.40.630.10">
    <property type="entry name" value="Zn peptidases"/>
    <property type="match status" value="1"/>
</dbReference>
<protein>
    <submittedName>
        <fullName evidence="11">Acetylornithine deacetylase</fullName>
        <ecNumber evidence="11">3.5.1.16</ecNumber>
    </submittedName>
</protein>
<dbReference type="GO" id="GO:0008777">
    <property type="term" value="F:acetylornithine deacetylase activity"/>
    <property type="evidence" value="ECO:0007669"/>
    <property type="project" value="UniProtKB-EC"/>
</dbReference>
<evidence type="ECO:0000256" key="3">
    <source>
        <dbReference type="ARBA" id="ARBA00022490"/>
    </source>
</evidence>
<evidence type="ECO:0000256" key="4">
    <source>
        <dbReference type="ARBA" id="ARBA00022571"/>
    </source>
</evidence>
<dbReference type="InterPro" id="IPR050072">
    <property type="entry name" value="Peptidase_M20A"/>
</dbReference>
<dbReference type="EMBL" id="JAINVV010000004">
    <property type="protein sequence ID" value="MBY8821973.1"/>
    <property type="molecule type" value="Genomic_DNA"/>
</dbReference>
<dbReference type="PROSITE" id="PS00759">
    <property type="entry name" value="ARGE_DAPE_CPG2_2"/>
    <property type="match status" value="1"/>
</dbReference>
<dbReference type="InterPro" id="IPR001261">
    <property type="entry name" value="ArgE/DapE_CS"/>
</dbReference>
<dbReference type="Pfam" id="PF01546">
    <property type="entry name" value="Peptidase_M20"/>
    <property type="match status" value="1"/>
</dbReference>
<organism evidence="11 12">
    <name type="scientific">Sphingomonas colocasiae</name>
    <dbReference type="NCBI Taxonomy" id="1848973"/>
    <lineage>
        <taxon>Bacteria</taxon>
        <taxon>Pseudomonadati</taxon>
        <taxon>Pseudomonadota</taxon>
        <taxon>Alphaproteobacteria</taxon>
        <taxon>Sphingomonadales</taxon>
        <taxon>Sphingomonadaceae</taxon>
        <taxon>Sphingomonas</taxon>
    </lineage>
</organism>
<dbReference type="CDD" id="cd03894">
    <property type="entry name" value="M20_ArgE"/>
    <property type="match status" value="1"/>
</dbReference>
<keyword evidence="9" id="KW-0170">Cobalt</keyword>